<evidence type="ECO:0000313" key="2">
    <source>
        <dbReference type="Proteomes" id="UP000186817"/>
    </source>
</evidence>
<reference evidence="1 2" key="1">
    <citation type="submission" date="2016-02" db="EMBL/GenBank/DDBJ databases">
        <title>Genome analysis of coral dinoflagellate symbionts highlights evolutionary adaptations to a symbiotic lifestyle.</title>
        <authorList>
            <person name="Aranda M."/>
            <person name="Li Y."/>
            <person name="Liew Y.J."/>
            <person name="Baumgarten S."/>
            <person name="Simakov O."/>
            <person name="Wilson M."/>
            <person name="Piel J."/>
            <person name="Ashoor H."/>
            <person name="Bougouffa S."/>
            <person name="Bajic V.B."/>
            <person name="Ryu T."/>
            <person name="Ravasi T."/>
            <person name="Bayer T."/>
            <person name="Micklem G."/>
            <person name="Kim H."/>
            <person name="Bhak J."/>
            <person name="Lajeunesse T.C."/>
            <person name="Voolstra C.R."/>
        </authorList>
    </citation>
    <scope>NUCLEOTIDE SEQUENCE [LARGE SCALE GENOMIC DNA]</scope>
    <source>
        <strain evidence="1 2">CCMP2467</strain>
    </source>
</reference>
<keyword evidence="2" id="KW-1185">Reference proteome</keyword>
<accession>A0A1Q9DMF6</accession>
<gene>
    <name evidence="1" type="ORF">AK812_SmicGene21435</name>
</gene>
<comment type="caution">
    <text evidence="1">The sequence shown here is derived from an EMBL/GenBank/DDBJ whole genome shotgun (WGS) entry which is preliminary data.</text>
</comment>
<dbReference type="AlphaFoldDB" id="A0A1Q9DMF6"/>
<protein>
    <submittedName>
        <fullName evidence="1">Uncharacterized protein</fullName>
    </submittedName>
</protein>
<sequence>MNEASSPRFLTFHEVHQTAPRVTMRVIQPVVYMPVQARALPQVVYPMSRETSFLGYHPMAYPVYVNNRVLAPRVIVRA</sequence>
<evidence type="ECO:0000313" key="1">
    <source>
        <dbReference type="EMBL" id="OLP96345.1"/>
    </source>
</evidence>
<organism evidence="1 2">
    <name type="scientific">Symbiodinium microadriaticum</name>
    <name type="common">Dinoflagellate</name>
    <name type="synonym">Zooxanthella microadriatica</name>
    <dbReference type="NCBI Taxonomy" id="2951"/>
    <lineage>
        <taxon>Eukaryota</taxon>
        <taxon>Sar</taxon>
        <taxon>Alveolata</taxon>
        <taxon>Dinophyceae</taxon>
        <taxon>Suessiales</taxon>
        <taxon>Symbiodiniaceae</taxon>
        <taxon>Symbiodinium</taxon>
    </lineage>
</organism>
<proteinExistence type="predicted"/>
<dbReference type="Proteomes" id="UP000186817">
    <property type="component" value="Unassembled WGS sequence"/>
</dbReference>
<name>A0A1Q9DMF6_SYMMI</name>
<dbReference type="EMBL" id="LSRX01000471">
    <property type="protein sequence ID" value="OLP96345.1"/>
    <property type="molecule type" value="Genomic_DNA"/>
</dbReference>